<protein>
    <submittedName>
        <fullName evidence="4">3-oxoacyl-ACP reductase</fullName>
    </submittedName>
</protein>
<organism evidence="4 5">
    <name type="scientific">Skermanella aerolata</name>
    <dbReference type="NCBI Taxonomy" id="393310"/>
    <lineage>
        <taxon>Bacteria</taxon>
        <taxon>Pseudomonadati</taxon>
        <taxon>Pseudomonadota</taxon>
        <taxon>Alphaproteobacteria</taxon>
        <taxon>Rhodospirillales</taxon>
        <taxon>Azospirillaceae</taxon>
        <taxon>Skermanella</taxon>
    </lineage>
</organism>
<dbReference type="SUPFAM" id="SSF51735">
    <property type="entry name" value="NAD(P)-binding Rossmann-fold domains"/>
    <property type="match status" value="1"/>
</dbReference>
<evidence type="ECO:0000313" key="5">
    <source>
        <dbReference type="Proteomes" id="UP000321523"/>
    </source>
</evidence>
<dbReference type="Proteomes" id="UP000321523">
    <property type="component" value="Unassembled WGS sequence"/>
</dbReference>
<dbReference type="CDD" id="cd05233">
    <property type="entry name" value="SDR_c"/>
    <property type="match status" value="1"/>
</dbReference>
<reference evidence="4 5" key="1">
    <citation type="submission" date="2019-07" db="EMBL/GenBank/DDBJ databases">
        <title>Whole genome shotgun sequence of Skermanella aerolata NBRC 106429.</title>
        <authorList>
            <person name="Hosoyama A."/>
            <person name="Uohara A."/>
            <person name="Ohji S."/>
            <person name="Ichikawa N."/>
        </authorList>
    </citation>
    <scope>NUCLEOTIDE SEQUENCE [LARGE SCALE GENOMIC DNA]</scope>
    <source>
        <strain evidence="4 5">NBRC 106429</strain>
    </source>
</reference>
<evidence type="ECO:0000256" key="2">
    <source>
        <dbReference type="ARBA" id="ARBA00023002"/>
    </source>
</evidence>
<dbReference type="PRINTS" id="PR00081">
    <property type="entry name" value="GDHRDH"/>
</dbReference>
<gene>
    <name evidence="4" type="ORF">SAE02_29500</name>
</gene>
<dbReference type="PRINTS" id="PR00080">
    <property type="entry name" value="SDRFAMILY"/>
</dbReference>
<feature type="domain" description="Ketoreductase" evidence="3">
    <location>
        <begin position="24"/>
        <end position="161"/>
    </location>
</feature>
<evidence type="ECO:0000259" key="3">
    <source>
        <dbReference type="SMART" id="SM00822"/>
    </source>
</evidence>
<accession>A0A512DQN3</accession>
<dbReference type="InterPro" id="IPR036291">
    <property type="entry name" value="NAD(P)-bd_dom_sf"/>
</dbReference>
<dbReference type="AlphaFoldDB" id="A0A512DQN3"/>
<dbReference type="OrthoDB" id="9789398at2"/>
<dbReference type="PANTHER" id="PTHR43639:SF1">
    <property type="entry name" value="SHORT-CHAIN DEHYDROGENASE_REDUCTASE FAMILY PROTEIN"/>
    <property type="match status" value="1"/>
</dbReference>
<evidence type="ECO:0000256" key="1">
    <source>
        <dbReference type="ARBA" id="ARBA00006484"/>
    </source>
</evidence>
<sequence length="266" mass="28240">MADVTVADVEAARAAARYPSLKDKAVLITGGASGIGASTVVHFVVQGAKVAFIDRDQAAAEALLGTIKEAGETAPLFVACDLTDLTAAKAAASRIEESLGPIRVLVNNAARDDRHKIADVTPEYWDERLNVNLRHQFFMAQSVAPGMAKAGGGSIVNLGSTSWMVCTDDLAVYQAAKAGAVGLTRGLARDLGPSRIRVNHVAPGWIMTERQKTLWVTPEKLDATLARQCLKDELQPHDVARMVLFLGADDSMMLSAQTFIVDAGTV</sequence>
<comment type="caution">
    <text evidence="4">The sequence shown here is derived from an EMBL/GenBank/DDBJ whole genome shotgun (WGS) entry which is preliminary data.</text>
</comment>
<keyword evidence="5" id="KW-1185">Reference proteome</keyword>
<dbReference type="InterPro" id="IPR002347">
    <property type="entry name" value="SDR_fam"/>
</dbReference>
<dbReference type="GO" id="GO:0016491">
    <property type="term" value="F:oxidoreductase activity"/>
    <property type="evidence" value="ECO:0007669"/>
    <property type="project" value="UniProtKB-KW"/>
</dbReference>
<dbReference type="Pfam" id="PF13561">
    <property type="entry name" value="adh_short_C2"/>
    <property type="match status" value="1"/>
</dbReference>
<dbReference type="SMART" id="SM00822">
    <property type="entry name" value="PKS_KR"/>
    <property type="match status" value="1"/>
</dbReference>
<dbReference type="FunFam" id="3.40.50.720:FF:000084">
    <property type="entry name" value="Short-chain dehydrogenase reductase"/>
    <property type="match status" value="1"/>
</dbReference>
<dbReference type="InterPro" id="IPR057326">
    <property type="entry name" value="KR_dom"/>
</dbReference>
<dbReference type="RefSeq" id="WP_044429284.1">
    <property type="nucleotide sequence ID" value="NZ_BJYZ01000013.1"/>
</dbReference>
<keyword evidence="2" id="KW-0560">Oxidoreductase</keyword>
<dbReference type="Gene3D" id="3.40.50.720">
    <property type="entry name" value="NAD(P)-binding Rossmann-like Domain"/>
    <property type="match status" value="1"/>
</dbReference>
<proteinExistence type="inferred from homology"/>
<evidence type="ECO:0000313" key="4">
    <source>
        <dbReference type="EMBL" id="GEO38802.1"/>
    </source>
</evidence>
<name>A0A512DQN3_9PROT</name>
<comment type="similarity">
    <text evidence="1">Belongs to the short-chain dehydrogenases/reductases (SDR) family.</text>
</comment>
<dbReference type="PANTHER" id="PTHR43639">
    <property type="entry name" value="OXIDOREDUCTASE, SHORT-CHAIN DEHYDROGENASE/REDUCTASE FAMILY (AFU_ORTHOLOGUE AFUA_5G02870)"/>
    <property type="match status" value="1"/>
</dbReference>
<dbReference type="EMBL" id="BJYZ01000013">
    <property type="protein sequence ID" value="GEO38802.1"/>
    <property type="molecule type" value="Genomic_DNA"/>
</dbReference>